<dbReference type="EMBL" id="AP025285">
    <property type="protein sequence ID" value="BDC91327.1"/>
    <property type="molecule type" value="Genomic_DNA"/>
</dbReference>
<evidence type="ECO:0000313" key="2">
    <source>
        <dbReference type="Proteomes" id="UP001431186"/>
    </source>
</evidence>
<evidence type="ECO:0008006" key="3">
    <source>
        <dbReference type="Google" id="ProtNLM"/>
    </source>
</evidence>
<evidence type="ECO:0000313" key="1">
    <source>
        <dbReference type="EMBL" id="BDC91327.1"/>
    </source>
</evidence>
<dbReference type="RefSeq" id="WP_265591356.1">
    <property type="nucleotide sequence ID" value="NZ_AP025285.1"/>
</dbReference>
<accession>A0AAU9CBK5</accession>
<dbReference type="AlphaFoldDB" id="A0AAU9CBK5"/>
<proteinExistence type="predicted"/>
<keyword evidence="2" id="KW-1185">Reference proteome</keyword>
<organism evidence="1 2">
    <name type="scientific">Leptogranulimonas caecicola</name>
    <dbReference type="NCBI Taxonomy" id="2894156"/>
    <lineage>
        <taxon>Bacteria</taxon>
        <taxon>Bacillati</taxon>
        <taxon>Actinomycetota</taxon>
        <taxon>Coriobacteriia</taxon>
        <taxon>Coriobacteriales</taxon>
        <taxon>Kribbibacteriaceae</taxon>
        <taxon>Leptogranulimonas</taxon>
    </lineage>
</organism>
<gene>
    <name evidence="1" type="ORF">ATTO_11990</name>
</gene>
<dbReference type="KEGG" id="lcal:ATTO_11990"/>
<reference evidence="1" key="1">
    <citation type="submission" date="2021-11" db="EMBL/GenBank/DDBJ databases">
        <title>Complete genome sequence of Atopobiaceae bacterium TOC12.</title>
        <authorList>
            <person name="Morinaga K."/>
            <person name="Kusada H."/>
            <person name="Tamaki H."/>
        </authorList>
    </citation>
    <scope>NUCLEOTIDE SEQUENCE</scope>
    <source>
        <strain evidence="1">TOC12</strain>
    </source>
</reference>
<sequence>MATVFYGTMSISEDLADNLEFKPIWQAALDSYDEDKLEWGITSVYGQDPEDGQVVYTISGSTPDSFDDEVATCLCGSLSVAQAGELMEQLEAQKAVIAFDIYEYDADEDQLTHERCKAAIAGGEAMLSQTTYEDEEVTSKRLCDLGFADESEMDDEELAVMLSAEHPDGPEADDLVDAIEDVRNDERHQGVFTQQETSDPVAFSQMIEAATADEDDIY</sequence>
<dbReference type="Proteomes" id="UP001431186">
    <property type="component" value="Chromosome"/>
</dbReference>
<protein>
    <recommendedName>
        <fullName evidence="3">Antirestriction protein ArdA</fullName>
    </recommendedName>
</protein>
<name>A0AAU9CBK5_9ACTN</name>